<gene>
    <name evidence="1" type="ORF">LWC34_10275</name>
</gene>
<protein>
    <submittedName>
        <fullName evidence="1">Uncharacterized protein</fullName>
    </submittedName>
</protein>
<accession>A0ABS8Z5P3</accession>
<organism evidence="1 2">
    <name type="scientific">Kibdelosporangium philippinense</name>
    <dbReference type="NCBI Taxonomy" id="211113"/>
    <lineage>
        <taxon>Bacteria</taxon>
        <taxon>Bacillati</taxon>
        <taxon>Actinomycetota</taxon>
        <taxon>Actinomycetes</taxon>
        <taxon>Pseudonocardiales</taxon>
        <taxon>Pseudonocardiaceae</taxon>
        <taxon>Kibdelosporangium</taxon>
    </lineage>
</organism>
<dbReference type="InterPro" id="IPR036250">
    <property type="entry name" value="AcylCo_DH-like_C"/>
</dbReference>
<evidence type="ECO:0000313" key="1">
    <source>
        <dbReference type="EMBL" id="MCE7003214.1"/>
    </source>
</evidence>
<evidence type="ECO:0000313" key="2">
    <source>
        <dbReference type="Proteomes" id="UP001521150"/>
    </source>
</evidence>
<dbReference type="Proteomes" id="UP001521150">
    <property type="component" value="Unassembled WGS sequence"/>
</dbReference>
<dbReference type="EMBL" id="JAJVCN010000001">
    <property type="protein sequence ID" value="MCE7003214.1"/>
    <property type="molecule type" value="Genomic_DNA"/>
</dbReference>
<reference evidence="1 2" key="1">
    <citation type="submission" date="2021-12" db="EMBL/GenBank/DDBJ databases">
        <title>Genome sequence of Kibdelosporangium philippinense ATCC 49844.</title>
        <authorList>
            <person name="Fedorov E.A."/>
            <person name="Omeragic M."/>
            <person name="Shalygina K.F."/>
            <person name="Maclea K.S."/>
        </authorList>
    </citation>
    <scope>NUCLEOTIDE SEQUENCE [LARGE SCALE GENOMIC DNA]</scope>
    <source>
        <strain evidence="1 2">ATCC 49844</strain>
    </source>
</reference>
<sequence length="179" mass="18332">MSYAVLLDRAHQAAGGVVVGPGGYAYATQDLLAGGSPVDQPVTESVGVSCVRFGAAEPVVSEVFCRSLLAAHVDLLDDVLAQAIDDLGRRSSDGRPLLSRQLVQAGIADAGMLVDQVRGLLESGELSSGVRAMIFRRLVHGGRALLRLLGGASFLLDGPGGTLMAAEMVGVLYLSGGSA</sequence>
<name>A0ABS8Z5P3_9PSEU</name>
<keyword evidence="2" id="KW-1185">Reference proteome</keyword>
<comment type="caution">
    <text evidence="1">The sequence shown here is derived from an EMBL/GenBank/DDBJ whole genome shotgun (WGS) entry which is preliminary data.</text>
</comment>
<proteinExistence type="predicted"/>
<dbReference type="SUPFAM" id="SSF47203">
    <property type="entry name" value="Acyl-CoA dehydrogenase C-terminal domain-like"/>
    <property type="match status" value="1"/>
</dbReference>
<dbReference type="RefSeq" id="WP_233724766.1">
    <property type="nucleotide sequence ID" value="NZ_JAJVCN010000001.1"/>
</dbReference>